<organism evidence="2 3">
    <name type="scientific">Mortierella alpina</name>
    <name type="common">Oleaginous fungus</name>
    <name type="synonym">Mortierella renispora</name>
    <dbReference type="NCBI Taxonomy" id="64518"/>
    <lineage>
        <taxon>Eukaryota</taxon>
        <taxon>Fungi</taxon>
        <taxon>Fungi incertae sedis</taxon>
        <taxon>Mucoromycota</taxon>
        <taxon>Mortierellomycotina</taxon>
        <taxon>Mortierellomycetes</taxon>
        <taxon>Mortierellales</taxon>
        <taxon>Mortierellaceae</taxon>
        <taxon>Mortierella</taxon>
    </lineage>
</organism>
<feature type="signal peptide" evidence="1">
    <location>
        <begin position="1"/>
        <end position="25"/>
    </location>
</feature>
<keyword evidence="1" id="KW-0732">Signal</keyword>
<sequence>MSESAAHTFFAIPELLCLLSTYVETHDLTQCILVCRDWSRQFQPRLWVDFDIDDCFINQLKTVPSTMALLTKHLGQIRAVNFWLADDTRLQLLIQGLPLQLNEPSTDPGTLCTNLQCLILQQFDETRLPLISMPLVTLLGHNPCLTRLEMSCVFFEIDGAPAALAQLSHLQHLYIFSYNSRRTITNPVLLLQSCLALPELTELRFVNMETCWDDGYQSTNMHEVEAVINRASNARIAQGPAVKRIKTLQLPSHRQGHRNPLPLLFLKSSLLDLETCEIPWFRPDADLEEIEQVVREHCPNLKHLTCPFFFGLAELAEAMRAFIRGCSGLQSFSSEGFNDGYDLAPMLILSELVARHHTTLETLELPNAFEVRSRDLQEVLSCCKQLKRFWVICNQENHMLSGLAFQDISRSDWVCTELRELGIALNRCRCKRNISGELEEEEKQDDPRVWLAASATKRAYQQIGRLEKLEVLAIDTARGLGTMAKAKDYLWDLTLSKGWLGEMAGLKNLRRLELRADFLSMMGQAEVEFMYDYWPELREISFPCKIEHIHAEPHWQWLLYNLPQLTLSSVEEW</sequence>
<accession>A0A9P6LY40</accession>
<evidence type="ECO:0000313" key="3">
    <source>
        <dbReference type="Proteomes" id="UP000738359"/>
    </source>
</evidence>
<evidence type="ECO:0008006" key="4">
    <source>
        <dbReference type="Google" id="ProtNLM"/>
    </source>
</evidence>
<dbReference type="AlphaFoldDB" id="A0A9P6LY40"/>
<proteinExistence type="predicted"/>
<evidence type="ECO:0000313" key="2">
    <source>
        <dbReference type="EMBL" id="KAF9951597.1"/>
    </source>
</evidence>
<gene>
    <name evidence="2" type="ORF">BGZ70_000923</name>
</gene>
<dbReference type="SUPFAM" id="SSF52047">
    <property type="entry name" value="RNI-like"/>
    <property type="match status" value="1"/>
</dbReference>
<protein>
    <recommendedName>
        <fullName evidence="4">F-box domain-containing protein</fullName>
    </recommendedName>
</protein>
<evidence type="ECO:0000256" key="1">
    <source>
        <dbReference type="SAM" id="SignalP"/>
    </source>
</evidence>
<dbReference type="Gene3D" id="3.80.10.10">
    <property type="entry name" value="Ribonuclease Inhibitor"/>
    <property type="match status" value="2"/>
</dbReference>
<reference evidence="2" key="1">
    <citation type="journal article" date="2020" name="Fungal Divers.">
        <title>Resolving the Mortierellaceae phylogeny through synthesis of multi-gene phylogenetics and phylogenomics.</title>
        <authorList>
            <person name="Vandepol N."/>
            <person name="Liber J."/>
            <person name="Desiro A."/>
            <person name="Na H."/>
            <person name="Kennedy M."/>
            <person name="Barry K."/>
            <person name="Grigoriev I.V."/>
            <person name="Miller A.N."/>
            <person name="O'Donnell K."/>
            <person name="Stajich J.E."/>
            <person name="Bonito G."/>
        </authorList>
    </citation>
    <scope>NUCLEOTIDE SEQUENCE</scope>
    <source>
        <strain evidence="2">CK1249</strain>
    </source>
</reference>
<feature type="chain" id="PRO_5040187221" description="F-box domain-containing protein" evidence="1">
    <location>
        <begin position="26"/>
        <end position="573"/>
    </location>
</feature>
<comment type="caution">
    <text evidence="2">The sequence shown here is derived from an EMBL/GenBank/DDBJ whole genome shotgun (WGS) entry which is preliminary data.</text>
</comment>
<name>A0A9P6LY40_MORAP</name>
<keyword evidence="3" id="KW-1185">Reference proteome</keyword>
<dbReference type="OrthoDB" id="2351521at2759"/>
<dbReference type="InterPro" id="IPR032675">
    <property type="entry name" value="LRR_dom_sf"/>
</dbReference>
<dbReference type="EMBL" id="JAAAHY010001190">
    <property type="protein sequence ID" value="KAF9951597.1"/>
    <property type="molecule type" value="Genomic_DNA"/>
</dbReference>
<dbReference type="Proteomes" id="UP000738359">
    <property type="component" value="Unassembled WGS sequence"/>
</dbReference>